<reference evidence="3" key="1">
    <citation type="journal article" date="2020" name="bioRxiv">
        <title>Comparative genomics of Chlamydomonas.</title>
        <authorList>
            <person name="Craig R.J."/>
            <person name="Hasan A.R."/>
            <person name="Ness R.W."/>
            <person name="Keightley P.D."/>
        </authorList>
    </citation>
    <scope>NUCLEOTIDE SEQUENCE</scope>
    <source>
        <strain evidence="3">SAG 7.73</strain>
    </source>
</reference>
<dbReference type="SUPFAM" id="SSF53335">
    <property type="entry name" value="S-adenosyl-L-methionine-dependent methyltransferases"/>
    <property type="match status" value="1"/>
</dbReference>
<sequence length="365" mass="37870">MVEQEVFGSVLRFVQDPSSEHLGTTVWDASVVLAKWFEKNIRKGDFARSKVRGKRALELGAGMGLAGMAFAMVGANVVLTDTADVLPLLRINYETNMSPAAVRLARGHQHGTWADSAGSVEVQELDWVKPEQVAPLHPPYDYVLAADCIYHEGLTEHFHRTVMEVTNEKSTVVVCNELRSHSVQGRFMELFTATHSIKSVPHAKMDEKYQHPNIFIYIMKKKKKGKAGAAEHEEHEEEHDEAAGDVGAGPGAAAPVVLGAGPAQPSAAASDAAEGTGMASVPAPDLAPQEAGCSGVSGAAGADSAAGVAAAGEEGGEGGEGGKAAGAGGEGVDSQAGSGAQQADGQSPVATATETVGQCHCRVRA</sequence>
<protein>
    <submittedName>
        <fullName evidence="3">Uncharacterized protein</fullName>
    </submittedName>
</protein>
<organism evidence="3 4">
    <name type="scientific">Chlamydomonas incerta</name>
    <dbReference type="NCBI Taxonomy" id="51695"/>
    <lineage>
        <taxon>Eukaryota</taxon>
        <taxon>Viridiplantae</taxon>
        <taxon>Chlorophyta</taxon>
        <taxon>core chlorophytes</taxon>
        <taxon>Chlorophyceae</taxon>
        <taxon>CS clade</taxon>
        <taxon>Chlamydomonadales</taxon>
        <taxon>Chlamydomonadaceae</taxon>
        <taxon>Chlamydomonas</taxon>
    </lineage>
</organism>
<accession>A0A835T1N7</accession>
<proteinExistence type="predicted"/>
<feature type="transmembrane region" description="Helical" evidence="2">
    <location>
        <begin position="56"/>
        <end position="79"/>
    </location>
</feature>
<keyword evidence="2" id="KW-0812">Transmembrane</keyword>
<dbReference type="AlphaFoldDB" id="A0A835T1N7"/>
<feature type="compositionally biased region" description="Low complexity" evidence="1">
    <location>
        <begin position="332"/>
        <end position="347"/>
    </location>
</feature>
<comment type="caution">
    <text evidence="3">The sequence shown here is derived from an EMBL/GenBank/DDBJ whole genome shotgun (WGS) entry which is preliminary data.</text>
</comment>
<feature type="compositionally biased region" description="Low complexity" evidence="1">
    <location>
        <begin position="251"/>
        <end position="279"/>
    </location>
</feature>
<dbReference type="EMBL" id="JAEHOC010000029">
    <property type="protein sequence ID" value="KAG2429921.1"/>
    <property type="molecule type" value="Genomic_DNA"/>
</dbReference>
<feature type="region of interest" description="Disordered" evidence="1">
    <location>
        <begin position="226"/>
        <end position="356"/>
    </location>
</feature>
<dbReference type="Gene3D" id="3.40.50.150">
    <property type="entry name" value="Vaccinia Virus protein VP39"/>
    <property type="match status" value="1"/>
</dbReference>
<keyword evidence="2" id="KW-0472">Membrane</keyword>
<name>A0A835T1N7_CHLIN</name>
<gene>
    <name evidence="3" type="ORF">HXX76_010701</name>
</gene>
<evidence type="ECO:0000313" key="4">
    <source>
        <dbReference type="Proteomes" id="UP000650467"/>
    </source>
</evidence>
<dbReference type="Proteomes" id="UP000650467">
    <property type="component" value="Unassembled WGS sequence"/>
</dbReference>
<dbReference type="OrthoDB" id="413520at2759"/>
<keyword evidence="2" id="KW-1133">Transmembrane helix</keyword>
<dbReference type="PANTHER" id="PTHR14614">
    <property type="entry name" value="HEPATOCELLULAR CARCINOMA-ASSOCIATED ANTIGEN"/>
    <property type="match status" value="1"/>
</dbReference>
<keyword evidence="4" id="KW-1185">Reference proteome</keyword>
<dbReference type="InterPro" id="IPR019410">
    <property type="entry name" value="Methyltransf_16"/>
</dbReference>
<feature type="compositionally biased region" description="Gly residues" evidence="1">
    <location>
        <begin position="318"/>
        <end position="331"/>
    </location>
</feature>
<evidence type="ECO:0000313" key="3">
    <source>
        <dbReference type="EMBL" id="KAG2429921.1"/>
    </source>
</evidence>
<evidence type="ECO:0000256" key="1">
    <source>
        <dbReference type="SAM" id="MobiDB-lite"/>
    </source>
</evidence>
<dbReference type="InterPro" id="IPR029063">
    <property type="entry name" value="SAM-dependent_MTases_sf"/>
</dbReference>
<feature type="compositionally biased region" description="Low complexity" evidence="1">
    <location>
        <begin position="290"/>
        <end position="312"/>
    </location>
</feature>
<evidence type="ECO:0000256" key="2">
    <source>
        <dbReference type="SAM" id="Phobius"/>
    </source>
</evidence>
<dbReference type="PANTHER" id="PTHR14614:SF123">
    <property type="entry name" value="OS04G0645500 PROTEIN"/>
    <property type="match status" value="1"/>
</dbReference>
<dbReference type="Pfam" id="PF10294">
    <property type="entry name" value="Methyltransf_16"/>
    <property type="match status" value="1"/>
</dbReference>